<dbReference type="EMBL" id="BLKM01004705">
    <property type="protein sequence ID" value="GFG32255.1"/>
    <property type="molecule type" value="Genomic_DNA"/>
</dbReference>
<dbReference type="InParanoid" id="A0A6L2PP72"/>
<sequence length="130" mass="15004">MLSLTQAILSQPLVLKCCSVLMPWFVRIDASQLDNWHSVFQSVKEVLVPSFEIWTFEGVRKMGSLKPQSETQNRQKMLPHLPYSPDLEPSDFHLPGAQKAAIHGTKFETDDDIIRTVRTWLREHDKAPYQ</sequence>
<name>A0A6L2PP72_COPFO</name>
<proteinExistence type="predicted"/>
<accession>A0A6L2PP72</accession>
<reference evidence="2" key="1">
    <citation type="submission" date="2020-01" db="EMBL/GenBank/DDBJ databases">
        <title>Draft genome sequence of the Termite Coptotermes fromosanus.</title>
        <authorList>
            <person name="Itakura S."/>
            <person name="Yosikawa Y."/>
            <person name="Umezawa K."/>
        </authorList>
    </citation>
    <scope>NUCLEOTIDE SEQUENCE [LARGE SCALE GENOMIC DNA]</scope>
</reference>
<evidence type="ECO:0000313" key="2">
    <source>
        <dbReference type="Proteomes" id="UP000502823"/>
    </source>
</evidence>
<evidence type="ECO:0000313" key="1">
    <source>
        <dbReference type="EMBL" id="GFG32255.1"/>
    </source>
</evidence>
<dbReference type="InterPro" id="IPR036397">
    <property type="entry name" value="RNaseH_sf"/>
</dbReference>
<keyword evidence="2" id="KW-1185">Reference proteome</keyword>
<organism evidence="1 2">
    <name type="scientific">Coptotermes formosanus</name>
    <name type="common">Formosan subterranean termite</name>
    <dbReference type="NCBI Taxonomy" id="36987"/>
    <lineage>
        <taxon>Eukaryota</taxon>
        <taxon>Metazoa</taxon>
        <taxon>Ecdysozoa</taxon>
        <taxon>Arthropoda</taxon>
        <taxon>Hexapoda</taxon>
        <taxon>Insecta</taxon>
        <taxon>Pterygota</taxon>
        <taxon>Neoptera</taxon>
        <taxon>Polyneoptera</taxon>
        <taxon>Dictyoptera</taxon>
        <taxon>Blattodea</taxon>
        <taxon>Blattoidea</taxon>
        <taxon>Termitoidae</taxon>
        <taxon>Rhinotermitidae</taxon>
        <taxon>Coptotermes</taxon>
    </lineage>
</organism>
<protein>
    <submittedName>
        <fullName evidence="1">Uncharacterized protein</fullName>
    </submittedName>
</protein>
<dbReference type="Proteomes" id="UP000502823">
    <property type="component" value="Unassembled WGS sequence"/>
</dbReference>
<dbReference type="AlphaFoldDB" id="A0A6L2PP72"/>
<comment type="caution">
    <text evidence="1">The sequence shown here is derived from an EMBL/GenBank/DDBJ whole genome shotgun (WGS) entry which is preliminary data.</text>
</comment>
<dbReference type="Gene3D" id="3.30.420.10">
    <property type="entry name" value="Ribonuclease H-like superfamily/Ribonuclease H"/>
    <property type="match status" value="1"/>
</dbReference>
<dbReference type="GO" id="GO:0003676">
    <property type="term" value="F:nucleic acid binding"/>
    <property type="evidence" value="ECO:0007669"/>
    <property type="project" value="InterPro"/>
</dbReference>
<gene>
    <name evidence="1" type="ORF">Cfor_01297</name>
</gene>